<evidence type="ECO:0000313" key="1">
    <source>
        <dbReference type="EMBL" id="AOT68321.1"/>
    </source>
</evidence>
<dbReference type="EMBL" id="CP017269">
    <property type="protein sequence ID" value="AOT68321.1"/>
    <property type="molecule type" value="Genomic_DNA"/>
</dbReference>
<reference evidence="1 2" key="1">
    <citation type="submission" date="2016-09" db="EMBL/GenBank/DDBJ databases">
        <title>Genomic analysis reveals versatility of anaerobic energy metabolism of Geosporobacter ferrireducens IRF9 of phylum Firmicutes.</title>
        <authorList>
            <person name="Kim S.-J."/>
        </authorList>
    </citation>
    <scope>NUCLEOTIDE SEQUENCE [LARGE SCALE GENOMIC DNA]</scope>
    <source>
        <strain evidence="1 2">IRF9</strain>
    </source>
</reference>
<protein>
    <submittedName>
        <fullName evidence="1">Uncharacterized protein</fullName>
    </submittedName>
</protein>
<keyword evidence="2" id="KW-1185">Reference proteome</keyword>
<proteinExistence type="predicted"/>
<gene>
    <name evidence="1" type="ORF">Gferi_01175</name>
</gene>
<dbReference type="OrthoDB" id="2607829at2"/>
<dbReference type="RefSeq" id="WP_069973874.1">
    <property type="nucleotide sequence ID" value="NZ_CP017269.1"/>
</dbReference>
<accession>A0A1D8GBM5</accession>
<evidence type="ECO:0000313" key="2">
    <source>
        <dbReference type="Proteomes" id="UP000095743"/>
    </source>
</evidence>
<dbReference type="Proteomes" id="UP000095743">
    <property type="component" value="Chromosome"/>
</dbReference>
<sequence length="166" mass="19388">MSYDLNILCINQDKVAKLPFTSSIELRNENEFPELGRYNSLWPFMCGSKGIWYSIGKDDEGWFNAMALVDADFDKVIKRSDMPFWILDDEVMSNLKPLIVYDEYKSEFDNIIKFLIQQSPNNHIMFLARFQGGEKEIVQGVLKREEFAKLLCESKILFNVCYVITD</sequence>
<dbReference type="AlphaFoldDB" id="A0A1D8GBM5"/>
<dbReference type="STRING" id="1424294.Gferi_01175"/>
<name>A0A1D8GBM5_9FIRM</name>
<dbReference type="KEGG" id="gfe:Gferi_01175"/>
<organism evidence="1 2">
    <name type="scientific">Geosporobacter ferrireducens</name>
    <dbReference type="NCBI Taxonomy" id="1424294"/>
    <lineage>
        <taxon>Bacteria</taxon>
        <taxon>Bacillati</taxon>
        <taxon>Bacillota</taxon>
        <taxon>Clostridia</taxon>
        <taxon>Peptostreptococcales</taxon>
        <taxon>Thermotaleaceae</taxon>
        <taxon>Geosporobacter</taxon>
    </lineage>
</organism>